<dbReference type="EMBL" id="OV651821">
    <property type="protein sequence ID" value="CAH1114953.1"/>
    <property type="molecule type" value="Genomic_DNA"/>
</dbReference>
<feature type="transmembrane region" description="Helical" evidence="9">
    <location>
        <begin position="151"/>
        <end position="171"/>
    </location>
</feature>
<dbReference type="GO" id="GO:0022841">
    <property type="term" value="F:potassium ion leak channel activity"/>
    <property type="evidence" value="ECO:0007669"/>
    <property type="project" value="TreeGrafter"/>
</dbReference>
<comment type="similarity">
    <text evidence="8">Belongs to the two pore domain potassium channel (TC 1.A.1.8) family.</text>
</comment>
<dbReference type="GO" id="GO:0030322">
    <property type="term" value="P:stabilization of membrane potential"/>
    <property type="evidence" value="ECO:0007669"/>
    <property type="project" value="TreeGrafter"/>
</dbReference>
<keyword evidence="2 8" id="KW-0813">Transport</keyword>
<keyword evidence="7 8" id="KW-0407">Ion channel</keyword>
<feature type="transmembrane region" description="Helical" evidence="9">
    <location>
        <begin position="318"/>
        <end position="338"/>
    </location>
</feature>
<evidence type="ECO:0000256" key="4">
    <source>
        <dbReference type="ARBA" id="ARBA00022989"/>
    </source>
</evidence>
<feature type="transmembrane region" description="Helical" evidence="9">
    <location>
        <begin position="29"/>
        <end position="53"/>
    </location>
</feature>
<evidence type="ECO:0000256" key="6">
    <source>
        <dbReference type="ARBA" id="ARBA00023136"/>
    </source>
</evidence>
<feature type="transmembrane region" description="Helical" evidence="9">
    <location>
        <begin position="294"/>
        <end position="312"/>
    </location>
</feature>
<evidence type="ECO:0000313" key="11">
    <source>
        <dbReference type="EMBL" id="CAH1114953.1"/>
    </source>
</evidence>
<evidence type="ECO:0000256" key="5">
    <source>
        <dbReference type="ARBA" id="ARBA00023065"/>
    </source>
</evidence>
<dbReference type="InterPro" id="IPR003280">
    <property type="entry name" value="2pore_dom_K_chnl"/>
</dbReference>
<proteinExistence type="inferred from homology"/>
<evidence type="ECO:0000256" key="8">
    <source>
        <dbReference type="RuleBase" id="RU003857"/>
    </source>
</evidence>
<evidence type="ECO:0000259" key="10">
    <source>
        <dbReference type="Pfam" id="PF07885"/>
    </source>
</evidence>
<dbReference type="AlphaFoldDB" id="A0A9P0GN31"/>
<dbReference type="OrthoDB" id="297496at2759"/>
<dbReference type="PANTHER" id="PTHR11003:SF335">
    <property type="entry name" value="POTASSIUM CHANNEL DOMAIN-CONTAINING PROTEIN"/>
    <property type="match status" value="1"/>
</dbReference>
<dbReference type="PRINTS" id="PR01333">
    <property type="entry name" value="2POREKCHANEL"/>
</dbReference>
<feature type="domain" description="Potassium channel" evidence="10">
    <location>
        <begin position="120"/>
        <end position="180"/>
    </location>
</feature>
<keyword evidence="6 9" id="KW-0472">Membrane</keyword>
<sequence length="408" mass="47557">MERITKYLENIETCENWFFSYFVSKNQHLVYILKLCIIFFFGTLIPGYVFMVVEAEAEKPIIPYYLEEKDRQIVLHHVREIKANTSTIEEFTEQVDPLMEFYRELIVRSERTKTFVRNNRGLKIWTLWNSIVYAGTVYTTLGYGELTPNTYIGRLLTMIYGLIGIPLFLIALTDFGRFITLIIKFLWSFVRRLYYTGSCRKRTKIIKDDPISRELFDLSLGVEKSASMIDKQTSATTQAALSEDTATTPDLSTFEIDVEFDLPISLAIFLLSVYMFISALVYSHWERWSFFESFYFIFITLSTVGFGDYIPHHPFCQVISVIIIFFGLALCTILIVGIQKYFDTTFQESDVDATDVDSFYGSDDEDSLESLDILNFDKDESVQRIIKMEEDEEVKMGIHRMRSRAVTF</sequence>
<feature type="domain" description="Potassium channel" evidence="10">
    <location>
        <begin position="270"/>
        <end position="342"/>
    </location>
</feature>
<evidence type="ECO:0000256" key="3">
    <source>
        <dbReference type="ARBA" id="ARBA00022692"/>
    </source>
</evidence>
<dbReference type="SUPFAM" id="SSF81324">
    <property type="entry name" value="Voltage-gated potassium channels"/>
    <property type="match status" value="2"/>
</dbReference>
<reference evidence="11" key="1">
    <citation type="submission" date="2022-01" db="EMBL/GenBank/DDBJ databases">
        <authorList>
            <person name="King R."/>
        </authorList>
    </citation>
    <scope>NUCLEOTIDE SEQUENCE</scope>
</reference>
<evidence type="ECO:0000256" key="9">
    <source>
        <dbReference type="SAM" id="Phobius"/>
    </source>
</evidence>
<evidence type="ECO:0000256" key="1">
    <source>
        <dbReference type="ARBA" id="ARBA00004141"/>
    </source>
</evidence>
<feature type="transmembrane region" description="Helical" evidence="9">
    <location>
        <begin position="121"/>
        <end position="139"/>
    </location>
</feature>
<keyword evidence="5 8" id="KW-0406">Ion transport</keyword>
<dbReference type="PANTHER" id="PTHR11003">
    <property type="entry name" value="POTASSIUM CHANNEL, SUBFAMILY K"/>
    <property type="match status" value="1"/>
</dbReference>
<dbReference type="GO" id="GO:0015271">
    <property type="term" value="F:outward rectifier potassium channel activity"/>
    <property type="evidence" value="ECO:0007669"/>
    <property type="project" value="TreeGrafter"/>
</dbReference>
<dbReference type="InterPro" id="IPR013099">
    <property type="entry name" value="K_chnl_dom"/>
</dbReference>
<dbReference type="Proteomes" id="UP001153636">
    <property type="component" value="Chromosome 9"/>
</dbReference>
<name>A0A9P0GN31_9CUCU</name>
<keyword evidence="3 8" id="KW-0812">Transmembrane</keyword>
<evidence type="ECO:0000256" key="2">
    <source>
        <dbReference type="ARBA" id="ARBA00022448"/>
    </source>
</evidence>
<keyword evidence="12" id="KW-1185">Reference proteome</keyword>
<evidence type="ECO:0000256" key="7">
    <source>
        <dbReference type="ARBA" id="ARBA00023303"/>
    </source>
</evidence>
<feature type="transmembrane region" description="Helical" evidence="9">
    <location>
        <begin position="262"/>
        <end position="282"/>
    </location>
</feature>
<gene>
    <name evidence="11" type="ORF">PSYICH_LOCUS15553</name>
</gene>
<dbReference type="Gene3D" id="1.10.287.70">
    <property type="match status" value="1"/>
</dbReference>
<accession>A0A9P0GN31</accession>
<dbReference type="Pfam" id="PF07885">
    <property type="entry name" value="Ion_trans_2"/>
    <property type="match status" value="2"/>
</dbReference>
<keyword evidence="4 9" id="KW-1133">Transmembrane helix</keyword>
<dbReference type="GO" id="GO:0005886">
    <property type="term" value="C:plasma membrane"/>
    <property type="evidence" value="ECO:0007669"/>
    <property type="project" value="TreeGrafter"/>
</dbReference>
<protein>
    <recommendedName>
        <fullName evidence="10">Potassium channel domain-containing protein</fullName>
    </recommendedName>
</protein>
<evidence type="ECO:0000313" key="12">
    <source>
        <dbReference type="Proteomes" id="UP001153636"/>
    </source>
</evidence>
<organism evidence="11 12">
    <name type="scientific">Psylliodes chrysocephalus</name>
    <dbReference type="NCBI Taxonomy" id="3402493"/>
    <lineage>
        <taxon>Eukaryota</taxon>
        <taxon>Metazoa</taxon>
        <taxon>Ecdysozoa</taxon>
        <taxon>Arthropoda</taxon>
        <taxon>Hexapoda</taxon>
        <taxon>Insecta</taxon>
        <taxon>Pterygota</taxon>
        <taxon>Neoptera</taxon>
        <taxon>Endopterygota</taxon>
        <taxon>Coleoptera</taxon>
        <taxon>Polyphaga</taxon>
        <taxon>Cucujiformia</taxon>
        <taxon>Chrysomeloidea</taxon>
        <taxon>Chrysomelidae</taxon>
        <taxon>Galerucinae</taxon>
        <taxon>Alticini</taxon>
        <taxon>Psylliodes</taxon>
    </lineage>
</organism>
<comment type="subcellular location">
    <subcellularLocation>
        <location evidence="1">Membrane</location>
        <topology evidence="1">Multi-pass membrane protein</topology>
    </subcellularLocation>
</comment>